<organism evidence="2 3">
    <name type="scientific">Cinchona calisaya</name>
    <dbReference type="NCBI Taxonomy" id="153742"/>
    <lineage>
        <taxon>Eukaryota</taxon>
        <taxon>Viridiplantae</taxon>
        <taxon>Streptophyta</taxon>
        <taxon>Embryophyta</taxon>
        <taxon>Tracheophyta</taxon>
        <taxon>Spermatophyta</taxon>
        <taxon>Magnoliopsida</taxon>
        <taxon>eudicotyledons</taxon>
        <taxon>Gunneridae</taxon>
        <taxon>Pentapetalae</taxon>
        <taxon>asterids</taxon>
        <taxon>lamiids</taxon>
        <taxon>Gentianales</taxon>
        <taxon>Rubiaceae</taxon>
        <taxon>Cinchonoideae</taxon>
        <taxon>Cinchoneae</taxon>
        <taxon>Cinchona</taxon>
    </lineage>
</organism>
<evidence type="ECO:0000313" key="3">
    <source>
        <dbReference type="Proteomes" id="UP001630127"/>
    </source>
</evidence>
<protein>
    <recommendedName>
        <fullName evidence="1">Reverse transcriptase Ty1/copia-type domain-containing protein</fullName>
    </recommendedName>
</protein>
<dbReference type="AlphaFoldDB" id="A0ABD2YG04"/>
<dbReference type="EMBL" id="JBJUIK010000013">
    <property type="protein sequence ID" value="KAL3506316.1"/>
    <property type="molecule type" value="Genomic_DNA"/>
</dbReference>
<dbReference type="Proteomes" id="UP001630127">
    <property type="component" value="Unassembled WGS sequence"/>
</dbReference>
<name>A0ABD2YG04_9GENT</name>
<keyword evidence="3" id="KW-1185">Reference proteome</keyword>
<feature type="domain" description="Reverse transcriptase Ty1/copia-type" evidence="1">
    <location>
        <begin position="128"/>
        <end position="200"/>
    </location>
</feature>
<dbReference type="InterPro" id="IPR013103">
    <property type="entry name" value="RVT_2"/>
</dbReference>
<reference evidence="2 3" key="1">
    <citation type="submission" date="2024-11" db="EMBL/GenBank/DDBJ databases">
        <title>A near-complete genome assembly of Cinchona calisaya.</title>
        <authorList>
            <person name="Lian D.C."/>
            <person name="Zhao X.W."/>
            <person name="Wei L."/>
        </authorList>
    </citation>
    <scope>NUCLEOTIDE SEQUENCE [LARGE SCALE GENOMIC DNA]</scope>
    <source>
        <tissue evidence="2">Nenye</tissue>
    </source>
</reference>
<sequence>MEEKLLAGSDDQLITKDEVRQEEIEFLPTQDVVRVDSLEKNRSSWRTGVRTRISEDKRSSQYEKIEVGDSSTKQLRRSTRQRKPNLRYANAALTKDNGVVELSTYQETTQSTEWKKAMEKETQILRQNETWDLIPKLRDVKPISCKWVYKVKIHPDGSVERYKARLVACEFSQKYGLDYDETFSLVAKLIIVRVLSALGTSKS</sequence>
<dbReference type="Pfam" id="PF07727">
    <property type="entry name" value="RVT_2"/>
    <property type="match status" value="1"/>
</dbReference>
<evidence type="ECO:0000313" key="2">
    <source>
        <dbReference type="EMBL" id="KAL3506316.1"/>
    </source>
</evidence>
<accession>A0ABD2YG04</accession>
<gene>
    <name evidence="2" type="ORF">ACH5RR_031698</name>
</gene>
<comment type="caution">
    <text evidence="2">The sequence shown here is derived from an EMBL/GenBank/DDBJ whole genome shotgun (WGS) entry which is preliminary data.</text>
</comment>
<proteinExistence type="predicted"/>
<evidence type="ECO:0000259" key="1">
    <source>
        <dbReference type="Pfam" id="PF07727"/>
    </source>
</evidence>